<organism evidence="1 2">
    <name type="scientific">Stentor coeruleus</name>
    <dbReference type="NCBI Taxonomy" id="5963"/>
    <lineage>
        <taxon>Eukaryota</taxon>
        <taxon>Sar</taxon>
        <taxon>Alveolata</taxon>
        <taxon>Ciliophora</taxon>
        <taxon>Postciliodesmatophora</taxon>
        <taxon>Heterotrichea</taxon>
        <taxon>Heterotrichida</taxon>
        <taxon>Stentoridae</taxon>
        <taxon>Stentor</taxon>
    </lineage>
</organism>
<dbReference type="Proteomes" id="UP000187209">
    <property type="component" value="Unassembled WGS sequence"/>
</dbReference>
<evidence type="ECO:0000313" key="1">
    <source>
        <dbReference type="EMBL" id="OMJ83158.1"/>
    </source>
</evidence>
<dbReference type="AlphaFoldDB" id="A0A1R2C2B0"/>
<sequence>MLSWTKEVCFNMYKLSKLIKHVETAEFMHKGNKLTVLSAPDITVDFEKFHEEPLLKLLVDLPNNLVCIQHNPIKTMLRFRHAGFKFIEKYPQHTKPKESFEFELPYIQDWQECRAVLPLHQYLKEETDNPEILVKNMISNIIGRDAPRFPYINDSLAVTMLKKCDPVLIDIPEPLFRMNIVNSYSLDGLKLIYKTVVSNLKKNKMDETELHSTGNGLAHDIFPGVFQKERDLFTLSFLKLLLEKYNITAVVSAPTYVAMTCFWEEEFNFSDFNKALERNDEDSDDNLLEKHAILDAIMNSKCWNEKFMMNRFCYIDKMANISEGKKNEMQETFLKYYKEYNSEMEAFAEQTVGE</sequence>
<keyword evidence="2" id="KW-1185">Reference proteome</keyword>
<dbReference type="EMBL" id="MPUH01000314">
    <property type="protein sequence ID" value="OMJ83158.1"/>
    <property type="molecule type" value="Genomic_DNA"/>
</dbReference>
<accession>A0A1R2C2B0</accession>
<gene>
    <name evidence="1" type="ORF">SteCoe_16012</name>
</gene>
<evidence type="ECO:0000313" key="2">
    <source>
        <dbReference type="Proteomes" id="UP000187209"/>
    </source>
</evidence>
<protein>
    <submittedName>
        <fullName evidence="1">Uncharacterized protein</fullName>
    </submittedName>
</protein>
<reference evidence="1 2" key="1">
    <citation type="submission" date="2016-11" db="EMBL/GenBank/DDBJ databases">
        <title>The macronuclear genome of Stentor coeruleus: a giant cell with tiny introns.</title>
        <authorList>
            <person name="Slabodnick M."/>
            <person name="Ruby J.G."/>
            <person name="Reiff S.B."/>
            <person name="Swart E.C."/>
            <person name="Gosai S."/>
            <person name="Prabakaran S."/>
            <person name="Witkowska E."/>
            <person name="Larue G.E."/>
            <person name="Fisher S."/>
            <person name="Freeman R.M."/>
            <person name="Gunawardena J."/>
            <person name="Chu W."/>
            <person name="Stover N.A."/>
            <person name="Gregory B.D."/>
            <person name="Nowacki M."/>
            <person name="Derisi J."/>
            <person name="Roy S.W."/>
            <person name="Marshall W.F."/>
            <person name="Sood P."/>
        </authorList>
    </citation>
    <scope>NUCLEOTIDE SEQUENCE [LARGE SCALE GENOMIC DNA]</scope>
    <source>
        <strain evidence="1">WM001</strain>
    </source>
</reference>
<comment type="caution">
    <text evidence="1">The sequence shown here is derived from an EMBL/GenBank/DDBJ whole genome shotgun (WGS) entry which is preliminary data.</text>
</comment>
<name>A0A1R2C2B0_9CILI</name>
<proteinExistence type="predicted"/>